<dbReference type="InterPro" id="IPR043128">
    <property type="entry name" value="Rev_trsase/Diguanyl_cyclase"/>
</dbReference>
<dbReference type="InterPro" id="IPR000160">
    <property type="entry name" value="GGDEF_dom"/>
</dbReference>
<evidence type="ECO:0000256" key="4">
    <source>
        <dbReference type="SAM" id="SignalP"/>
    </source>
</evidence>
<feature type="chain" id="PRO_5020573330" description="diguanylate cyclase" evidence="4">
    <location>
        <begin position="30"/>
        <end position="693"/>
    </location>
</feature>
<dbReference type="EMBL" id="SNXE01000001">
    <property type="protein sequence ID" value="TDP13157.1"/>
    <property type="molecule type" value="Genomic_DNA"/>
</dbReference>
<dbReference type="NCBIfam" id="TIGR00254">
    <property type="entry name" value="GGDEF"/>
    <property type="match status" value="1"/>
</dbReference>
<keyword evidence="4" id="KW-0732">Signal</keyword>
<dbReference type="Proteomes" id="UP000295357">
    <property type="component" value="Unassembled WGS sequence"/>
</dbReference>
<feature type="transmembrane region" description="Helical" evidence="3">
    <location>
        <begin position="451"/>
        <end position="470"/>
    </location>
</feature>
<evidence type="ECO:0000256" key="2">
    <source>
        <dbReference type="ARBA" id="ARBA00034247"/>
    </source>
</evidence>
<dbReference type="SUPFAM" id="SSF48452">
    <property type="entry name" value="TPR-like"/>
    <property type="match status" value="2"/>
</dbReference>
<keyword evidence="3" id="KW-0812">Transmembrane</keyword>
<dbReference type="PANTHER" id="PTHR45138:SF9">
    <property type="entry name" value="DIGUANYLATE CYCLASE DGCM-RELATED"/>
    <property type="match status" value="1"/>
</dbReference>
<dbReference type="InterPro" id="IPR011990">
    <property type="entry name" value="TPR-like_helical_dom_sf"/>
</dbReference>
<comment type="catalytic activity">
    <reaction evidence="2">
        <text>2 GTP = 3',3'-c-di-GMP + 2 diphosphate</text>
        <dbReference type="Rhea" id="RHEA:24898"/>
        <dbReference type="ChEBI" id="CHEBI:33019"/>
        <dbReference type="ChEBI" id="CHEBI:37565"/>
        <dbReference type="ChEBI" id="CHEBI:58805"/>
        <dbReference type="EC" id="2.7.7.65"/>
    </reaction>
</comment>
<dbReference type="PROSITE" id="PS51257">
    <property type="entry name" value="PROKAR_LIPOPROTEIN"/>
    <property type="match status" value="1"/>
</dbReference>
<evidence type="ECO:0000313" key="7">
    <source>
        <dbReference type="Proteomes" id="UP000295357"/>
    </source>
</evidence>
<dbReference type="GO" id="GO:1902201">
    <property type="term" value="P:negative regulation of bacterial-type flagellum-dependent cell motility"/>
    <property type="evidence" value="ECO:0007669"/>
    <property type="project" value="TreeGrafter"/>
</dbReference>
<dbReference type="RefSeq" id="WP_133602064.1">
    <property type="nucleotide sequence ID" value="NZ_JAUFPJ010000001.1"/>
</dbReference>
<dbReference type="GO" id="GO:0052621">
    <property type="term" value="F:diguanylate cyclase activity"/>
    <property type="evidence" value="ECO:0007669"/>
    <property type="project" value="UniProtKB-EC"/>
</dbReference>
<accession>A0A4V3CKA7</accession>
<evidence type="ECO:0000313" key="6">
    <source>
        <dbReference type="EMBL" id="TDP13157.1"/>
    </source>
</evidence>
<dbReference type="EC" id="2.7.7.65" evidence="1"/>
<protein>
    <recommendedName>
        <fullName evidence="1">diguanylate cyclase</fullName>
        <ecNumber evidence="1">2.7.7.65</ecNumber>
    </recommendedName>
</protein>
<name>A0A4V3CKA7_9BURK</name>
<evidence type="ECO:0000259" key="5">
    <source>
        <dbReference type="PROSITE" id="PS50887"/>
    </source>
</evidence>
<dbReference type="InterPro" id="IPR029787">
    <property type="entry name" value="Nucleotide_cyclase"/>
</dbReference>
<evidence type="ECO:0000256" key="1">
    <source>
        <dbReference type="ARBA" id="ARBA00012528"/>
    </source>
</evidence>
<keyword evidence="7" id="KW-1185">Reference proteome</keyword>
<dbReference type="PANTHER" id="PTHR45138">
    <property type="entry name" value="REGULATORY COMPONENTS OF SENSORY TRANSDUCTION SYSTEM"/>
    <property type="match status" value="1"/>
</dbReference>
<comment type="caution">
    <text evidence="6">The sequence shown here is derived from an EMBL/GenBank/DDBJ whole genome shotgun (WGS) entry which is preliminary data.</text>
</comment>
<proteinExistence type="predicted"/>
<dbReference type="GO" id="GO:0005886">
    <property type="term" value="C:plasma membrane"/>
    <property type="evidence" value="ECO:0007669"/>
    <property type="project" value="TreeGrafter"/>
</dbReference>
<dbReference type="CDD" id="cd01949">
    <property type="entry name" value="GGDEF"/>
    <property type="match status" value="1"/>
</dbReference>
<dbReference type="FunFam" id="3.30.70.270:FF:000001">
    <property type="entry name" value="Diguanylate cyclase domain protein"/>
    <property type="match status" value="1"/>
</dbReference>
<dbReference type="SUPFAM" id="SSF55073">
    <property type="entry name" value="Nucleotide cyclase"/>
    <property type="match status" value="1"/>
</dbReference>
<dbReference type="SMART" id="SM00267">
    <property type="entry name" value="GGDEF"/>
    <property type="match status" value="1"/>
</dbReference>
<keyword evidence="3" id="KW-1133">Transmembrane helix</keyword>
<dbReference type="Gene3D" id="3.30.70.270">
    <property type="match status" value="1"/>
</dbReference>
<evidence type="ECO:0000256" key="3">
    <source>
        <dbReference type="SAM" id="Phobius"/>
    </source>
</evidence>
<dbReference type="OrthoDB" id="9813903at2"/>
<dbReference type="PROSITE" id="PS50887">
    <property type="entry name" value="GGDEF"/>
    <property type="match status" value="1"/>
</dbReference>
<feature type="domain" description="GGDEF" evidence="5">
    <location>
        <begin position="518"/>
        <end position="654"/>
    </location>
</feature>
<dbReference type="AlphaFoldDB" id="A0A4V3CKA7"/>
<reference evidence="6 7" key="1">
    <citation type="submission" date="2019-03" db="EMBL/GenBank/DDBJ databases">
        <title>Genomic Encyclopedia of Type Strains, Phase IV (KMG-IV): sequencing the most valuable type-strain genomes for metagenomic binning, comparative biology and taxonomic classification.</title>
        <authorList>
            <person name="Goeker M."/>
        </authorList>
    </citation>
    <scope>NUCLEOTIDE SEQUENCE [LARGE SCALE GENOMIC DNA]</scope>
    <source>
        <strain evidence="6 7">DSM 25082</strain>
    </source>
</reference>
<dbReference type="Gene3D" id="1.25.40.10">
    <property type="entry name" value="Tetratricopeptide repeat domain"/>
    <property type="match status" value="1"/>
</dbReference>
<feature type="signal peptide" evidence="4">
    <location>
        <begin position="1"/>
        <end position="29"/>
    </location>
</feature>
<gene>
    <name evidence="6" type="ORF">DFR39_101631</name>
</gene>
<sequence length="693" mass="76369">MNRPSLCQPRAGRSHIAALLLAVSLGLSACQRDTDTPPPASATQSEAQQAIWQEFGRIEREGRARARESEQRLQALQASTQPASAERLELLALRGLMAAYNRDRPTLEAVQRDLDHWPLPAAQPSAELAIATMRALDHQVRGDLREAVAALAMQALKSQQQQQLSPQILWRARLAWASIKSDSGMLDEALSMALEAVKQADSMGQSWRRAVALNELSYAYTRAQQPEQAQRASAEALAAAKEDPAPLLMHSIFTMRGIAYAQDADPSHTQRAWEQALQYAREAGADGALALSLANYSDHHLRRGEYERALELASQALPLARREQALSIEVLALHNMGLAKIGLKRVAEGTRDVRQAITLDEQQGALAYAAEGWRELGQYLEKAGDWGGAIEAHHAYRRLIDQVLREDTRKTVLETQASYEAERRAKEIELLNHDNSLKAERIRAHELEIKLWATLAACVLICAVLLGMSYRRIRRTNAALASSNESLKLQSERDPLTGLSNRRHFQAAIKRLADAGGLSGTVYLIDIDHFKRINDQWGHAAGDSVLIEVARRLRSALREDDLVVRWGGEEFLIIVPSREAEGASTLAQRLLRLLALPVQHGAVAVPISASIGFASFPVAPHGLSLGWERAIDLVDTVMYMAKAHGRNKAYGVEHADARNEQELDALARQLEQAWQQGRVGLVAINGPVLEGAP</sequence>
<dbReference type="InterPro" id="IPR050469">
    <property type="entry name" value="Diguanylate_Cyclase"/>
</dbReference>
<dbReference type="Pfam" id="PF00990">
    <property type="entry name" value="GGDEF"/>
    <property type="match status" value="1"/>
</dbReference>
<organism evidence="6 7">
    <name type="scientific">Roseateles asaccharophilus</name>
    <dbReference type="NCBI Taxonomy" id="582607"/>
    <lineage>
        <taxon>Bacteria</taxon>
        <taxon>Pseudomonadati</taxon>
        <taxon>Pseudomonadota</taxon>
        <taxon>Betaproteobacteria</taxon>
        <taxon>Burkholderiales</taxon>
        <taxon>Sphaerotilaceae</taxon>
        <taxon>Roseateles</taxon>
    </lineage>
</organism>
<dbReference type="GO" id="GO:0043709">
    <property type="term" value="P:cell adhesion involved in single-species biofilm formation"/>
    <property type="evidence" value="ECO:0007669"/>
    <property type="project" value="TreeGrafter"/>
</dbReference>
<keyword evidence="3" id="KW-0472">Membrane</keyword>